<dbReference type="GO" id="GO:0016020">
    <property type="term" value="C:membrane"/>
    <property type="evidence" value="ECO:0007669"/>
    <property type="project" value="UniProtKB-SubCell"/>
</dbReference>
<dbReference type="OrthoDB" id="3790625at2"/>
<organism evidence="6 7">
    <name type="scientific">Gordonia crocea</name>
    <dbReference type="NCBI Taxonomy" id="589162"/>
    <lineage>
        <taxon>Bacteria</taxon>
        <taxon>Bacillati</taxon>
        <taxon>Actinomycetota</taxon>
        <taxon>Actinomycetes</taxon>
        <taxon>Mycobacteriales</taxon>
        <taxon>Gordoniaceae</taxon>
        <taxon>Gordonia</taxon>
    </lineage>
</organism>
<proteinExistence type="predicted"/>
<evidence type="ECO:0000256" key="1">
    <source>
        <dbReference type="ARBA" id="ARBA00004141"/>
    </source>
</evidence>
<evidence type="ECO:0000256" key="3">
    <source>
        <dbReference type="ARBA" id="ARBA00022989"/>
    </source>
</evidence>
<dbReference type="Proteomes" id="UP000444980">
    <property type="component" value="Unassembled WGS sequence"/>
</dbReference>
<comment type="caution">
    <text evidence="6">The sequence shown here is derived from an EMBL/GenBank/DDBJ whole genome shotgun (WGS) entry which is preliminary data.</text>
</comment>
<evidence type="ECO:0000256" key="4">
    <source>
        <dbReference type="ARBA" id="ARBA00023136"/>
    </source>
</evidence>
<evidence type="ECO:0000256" key="2">
    <source>
        <dbReference type="ARBA" id="ARBA00022692"/>
    </source>
</evidence>
<dbReference type="InterPro" id="IPR032808">
    <property type="entry name" value="DoxX"/>
</dbReference>
<gene>
    <name evidence="6" type="ORF">nbrc107697_04880</name>
</gene>
<keyword evidence="7" id="KW-1185">Reference proteome</keyword>
<dbReference type="EMBL" id="BJOU01000001">
    <property type="protein sequence ID" value="GED96449.1"/>
    <property type="molecule type" value="Genomic_DNA"/>
</dbReference>
<evidence type="ECO:0008006" key="8">
    <source>
        <dbReference type="Google" id="ProtNLM"/>
    </source>
</evidence>
<keyword evidence="4 5" id="KW-0472">Membrane</keyword>
<feature type="transmembrane region" description="Helical" evidence="5">
    <location>
        <begin position="102"/>
        <end position="119"/>
    </location>
</feature>
<evidence type="ECO:0000256" key="5">
    <source>
        <dbReference type="SAM" id="Phobius"/>
    </source>
</evidence>
<keyword evidence="3 5" id="KW-1133">Transmembrane helix</keyword>
<comment type="subcellular location">
    <subcellularLocation>
        <location evidence="1">Membrane</location>
        <topology evidence="1">Multi-pass membrane protein</topology>
    </subcellularLocation>
</comment>
<evidence type="ECO:0000313" key="6">
    <source>
        <dbReference type="EMBL" id="GED96449.1"/>
    </source>
</evidence>
<feature type="transmembrane region" description="Helical" evidence="5">
    <location>
        <begin position="48"/>
        <end position="66"/>
    </location>
</feature>
<dbReference type="AlphaFoldDB" id="A0A7M3SUX5"/>
<evidence type="ECO:0000313" key="7">
    <source>
        <dbReference type="Proteomes" id="UP000444980"/>
    </source>
</evidence>
<reference evidence="7" key="1">
    <citation type="submission" date="2019-06" db="EMBL/GenBank/DDBJ databases">
        <title>Gordonia isolated from sludge of a wastewater treatment plant.</title>
        <authorList>
            <person name="Tamura T."/>
            <person name="Aoyama K."/>
            <person name="Kang Y."/>
            <person name="Saito S."/>
            <person name="Akiyama N."/>
            <person name="Yazawa K."/>
            <person name="Gonoi T."/>
            <person name="Mikami Y."/>
        </authorList>
    </citation>
    <scope>NUCLEOTIDE SEQUENCE [LARGE SCALE GENOMIC DNA]</scope>
    <source>
        <strain evidence="7">NBRC 107697</strain>
    </source>
</reference>
<dbReference type="RefSeq" id="WP_161925918.1">
    <property type="nucleotide sequence ID" value="NZ_BJOU01000001.1"/>
</dbReference>
<dbReference type="Pfam" id="PF13564">
    <property type="entry name" value="DoxX_2"/>
    <property type="match status" value="1"/>
</dbReference>
<feature type="transmembrane region" description="Helical" evidence="5">
    <location>
        <begin position="71"/>
        <end position="90"/>
    </location>
</feature>
<sequence>MNIALWIVAIVLGVAFLAAGLLKATQPKAKLAENMAWVEDFSDGTVKFIGWAEVLGGIGLVLPAAVNIAPILVPIAATCLAVTMVLAAIVHLRRGEASKVPANIGLFALAAFVAVMRFGPNAF</sequence>
<accession>A0A7M3SUX5</accession>
<keyword evidence="2 5" id="KW-0812">Transmembrane</keyword>
<protein>
    <recommendedName>
        <fullName evidence="8">DoxX family protein</fullName>
    </recommendedName>
</protein>
<name>A0A7M3SUX5_9ACTN</name>